<protein>
    <submittedName>
        <fullName evidence="2">Ribosomal L7Ae/L30e/S12e/Gadd45 family protein</fullName>
    </submittedName>
</protein>
<dbReference type="InterPro" id="IPR004038">
    <property type="entry name" value="Ribosomal_eL8/eL30/eS12/Gad45"/>
</dbReference>
<keyword evidence="3" id="KW-1185">Reference proteome</keyword>
<name>A0ABS7DNK5_9FIRM</name>
<proteinExistence type="predicted"/>
<sequence>MNEKILHLLGIARRAGRLSLGNDAAIESLRKGSTRLVLLAADLSPRTAGGVRQAAEEEGTAVASCGATMDEISMALGKRTGVVAVNDAGFAKKLLELSRAQAAGTE</sequence>
<organism evidence="2 3">
    <name type="scientific">Caproiciproducens faecalis</name>
    <dbReference type="NCBI Taxonomy" id="2820301"/>
    <lineage>
        <taxon>Bacteria</taxon>
        <taxon>Bacillati</taxon>
        <taxon>Bacillota</taxon>
        <taxon>Clostridia</taxon>
        <taxon>Eubacteriales</taxon>
        <taxon>Acutalibacteraceae</taxon>
        <taxon>Caproiciproducens</taxon>
    </lineage>
</organism>
<dbReference type="Pfam" id="PF01248">
    <property type="entry name" value="Ribosomal_L7Ae"/>
    <property type="match status" value="1"/>
</dbReference>
<evidence type="ECO:0000313" key="2">
    <source>
        <dbReference type="EMBL" id="MBW7572868.1"/>
    </source>
</evidence>
<evidence type="ECO:0000313" key="3">
    <source>
        <dbReference type="Proteomes" id="UP000719942"/>
    </source>
</evidence>
<dbReference type="Gene3D" id="3.30.1330.30">
    <property type="match status" value="1"/>
</dbReference>
<dbReference type="InterPro" id="IPR029064">
    <property type="entry name" value="Ribosomal_eL30-like_sf"/>
</dbReference>
<dbReference type="SUPFAM" id="SSF55315">
    <property type="entry name" value="L30e-like"/>
    <property type="match status" value="1"/>
</dbReference>
<dbReference type="Proteomes" id="UP000719942">
    <property type="component" value="Unassembled WGS sequence"/>
</dbReference>
<feature type="domain" description="Ribosomal protein eL8/eL30/eS12/Gadd45" evidence="1">
    <location>
        <begin position="4"/>
        <end position="94"/>
    </location>
</feature>
<evidence type="ECO:0000259" key="1">
    <source>
        <dbReference type="Pfam" id="PF01248"/>
    </source>
</evidence>
<reference evidence="2 3" key="1">
    <citation type="submission" date="2021-03" db="EMBL/GenBank/DDBJ databases">
        <title>Caproiciproducens sp. nov. isolated from feces of cow.</title>
        <authorList>
            <person name="Choi J.-Y."/>
        </authorList>
    </citation>
    <scope>NUCLEOTIDE SEQUENCE [LARGE SCALE GENOMIC DNA]</scope>
    <source>
        <strain evidence="2 3">AGMB10547</strain>
    </source>
</reference>
<dbReference type="RefSeq" id="WP_219965242.1">
    <property type="nucleotide sequence ID" value="NZ_JAGFNZ010000002.1"/>
</dbReference>
<dbReference type="EMBL" id="JAGFNZ010000002">
    <property type="protein sequence ID" value="MBW7572868.1"/>
    <property type="molecule type" value="Genomic_DNA"/>
</dbReference>
<comment type="caution">
    <text evidence="2">The sequence shown here is derived from an EMBL/GenBank/DDBJ whole genome shotgun (WGS) entry which is preliminary data.</text>
</comment>
<gene>
    <name evidence="2" type="ORF">J5W02_08565</name>
</gene>
<accession>A0ABS7DNK5</accession>